<keyword evidence="5" id="KW-1185">Reference proteome</keyword>
<dbReference type="InterPro" id="IPR050595">
    <property type="entry name" value="Bact_response_regulator"/>
</dbReference>
<gene>
    <name evidence="4" type="ORF">SAMN05444354_102330</name>
</gene>
<evidence type="ECO:0000256" key="1">
    <source>
        <dbReference type="ARBA" id="ARBA00022553"/>
    </source>
</evidence>
<dbReference type="EMBL" id="FOAP01000002">
    <property type="protein sequence ID" value="SEK78260.1"/>
    <property type="molecule type" value="Genomic_DNA"/>
</dbReference>
<dbReference type="SMART" id="SM00448">
    <property type="entry name" value="REC"/>
    <property type="match status" value="1"/>
</dbReference>
<protein>
    <submittedName>
        <fullName evidence="4">Two-component system, OmpR family, response regulator MprA</fullName>
    </submittedName>
</protein>
<dbReference type="AlphaFoldDB" id="A0A1H7JVY8"/>
<dbReference type="PANTHER" id="PTHR44591:SF3">
    <property type="entry name" value="RESPONSE REGULATORY DOMAIN-CONTAINING PROTEIN"/>
    <property type="match status" value="1"/>
</dbReference>
<dbReference type="Proteomes" id="UP000182719">
    <property type="component" value="Unassembled WGS sequence"/>
</dbReference>
<feature type="domain" description="Response regulatory" evidence="3">
    <location>
        <begin position="2"/>
        <end position="115"/>
    </location>
</feature>
<dbReference type="PANTHER" id="PTHR44591">
    <property type="entry name" value="STRESS RESPONSE REGULATOR PROTEIN 1"/>
    <property type="match status" value="1"/>
</dbReference>
<name>A0A1H7JVY8_STIAU</name>
<dbReference type="InterPro" id="IPR011006">
    <property type="entry name" value="CheY-like_superfamily"/>
</dbReference>
<evidence type="ECO:0000313" key="4">
    <source>
        <dbReference type="EMBL" id="SEK78260.1"/>
    </source>
</evidence>
<sequence>MLILVVEKDPHVRELEAHFLAQAGYSVEFVMDGLSAMDQAQRLLPDIIITEILVPKLDGLALCRQLKATAQTRHISILIFSILAASGRAKEAGADAFLMKPLAENRLITTVRSLLEHRSRSLAETP</sequence>
<dbReference type="InterPro" id="IPR001789">
    <property type="entry name" value="Sig_transdc_resp-reg_receiver"/>
</dbReference>
<accession>A0A1H7JVY8</accession>
<keyword evidence="1" id="KW-0597">Phosphoprotein</keyword>
<dbReference type="GO" id="GO:0000160">
    <property type="term" value="P:phosphorelay signal transduction system"/>
    <property type="evidence" value="ECO:0007669"/>
    <property type="project" value="InterPro"/>
</dbReference>
<comment type="caution">
    <text evidence="2">Lacks conserved residue(s) required for the propagation of feature annotation.</text>
</comment>
<organism evidence="4 5">
    <name type="scientific">Stigmatella aurantiaca</name>
    <dbReference type="NCBI Taxonomy" id="41"/>
    <lineage>
        <taxon>Bacteria</taxon>
        <taxon>Pseudomonadati</taxon>
        <taxon>Myxococcota</taxon>
        <taxon>Myxococcia</taxon>
        <taxon>Myxococcales</taxon>
        <taxon>Cystobacterineae</taxon>
        <taxon>Archangiaceae</taxon>
        <taxon>Stigmatella</taxon>
    </lineage>
</organism>
<evidence type="ECO:0000256" key="2">
    <source>
        <dbReference type="PROSITE-ProRule" id="PRU00169"/>
    </source>
</evidence>
<proteinExistence type="predicted"/>
<dbReference type="Pfam" id="PF00072">
    <property type="entry name" value="Response_reg"/>
    <property type="match status" value="1"/>
</dbReference>
<dbReference type="Gene3D" id="3.40.50.2300">
    <property type="match status" value="1"/>
</dbReference>
<dbReference type="RefSeq" id="WP_245768427.1">
    <property type="nucleotide sequence ID" value="NZ_FOAP01000002.1"/>
</dbReference>
<reference evidence="5" key="1">
    <citation type="submission" date="2016-10" db="EMBL/GenBank/DDBJ databases">
        <authorList>
            <person name="Varghese N."/>
            <person name="Submissions S."/>
        </authorList>
    </citation>
    <scope>NUCLEOTIDE SEQUENCE [LARGE SCALE GENOMIC DNA]</scope>
    <source>
        <strain evidence="5">DSM 17044</strain>
    </source>
</reference>
<dbReference type="PROSITE" id="PS50110">
    <property type="entry name" value="RESPONSE_REGULATORY"/>
    <property type="match status" value="1"/>
</dbReference>
<evidence type="ECO:0000259" key="3">
    <source>
        <dbReference type="PROSITE" id="PS50110"/>
    </source>
</evidence>
<evidence type="ECO:0000313" key="5">
    <source>
        <dbReference type="Proteomes" id="UP000182719"/>
    </source>
</evidence>
<dbReference type="SUPFAM" id="SSF52172">
    <property type="entry name" value="CheY-like"/>
    <property type="match status" value="1"/>
</dbReference>